<dbReference type="EMBL" id="UYRX01001180">
    <property type="protein sequence ID" value="VDK88577.1"/>
    <property type="molecule type" value="Genomic_DNA"/>
</dbReference>
<organism evidence="1 2">
    <name type="scientific">Litomosoides sigmodontis</name>
    <name type="common">Filarial nematode worm</name>
    <dbReference type="NCBI Taxonomy" id="42156"/>
    <lineage>
        <taxon>Eukaryota</taxon>
        <taxon>Metazoa</taxon>
        <taxon>Ecdysozoa</taxon>
        <taxon>Nematoda</taxon>
        <taxon>Chromadorea</taxon>
        <taxon>Rhabditida</taxon>
        <taxon>Spirurina</taxon>
        <taxon>Spiruromorpha</taxon>
        <taxon>Filarioidea</taxon>
        <taxon>Onchocercidae</taxon>
        <taxon>Litomosoides</taxon>
    </lineage>
</organism>
<proteinExistence type="predicted"/>
<name>A0A3P6TSQ9_LITSI</name>
<dbReference type="AlphaFoldDB" id="A0A3P6TSQ9"/>
<accession>A0A3P6TSQ9</accession>
<protein>
    <submittedName>
        <fullName evidence="1">Uncharacterized protein</fullName>
    </submittedName>
</protein>
<sequence length="75" mass="7912">MHNVPRFITDDNEIIDGSVVNEYPELDVSDCEICEIGGIVTTGVATSGFTGDGLGSFGVLLFDFDSPIVHIGCSC</sequence>
<gene>
    <name evidence="1" type="ORF">NLS_LOCUS8738</name>
</gene>
<evidence type="ECO:0000313" key="1">
    <source>
        <dbReference type="EMBL" id="VDK88577.1"/>
    </source>
</evidence>
<reference evidence="1 2" key="1">
    <citation type="submission" date="2018-08" db="EMBL/GenBank/DDBJ databases">
        <authorList>
            <person name="Laetsch R D."/>
            <person name="Stevens L."/>
            <person name="Kumar S."/>
            <person name="Blaxter L. M."/>
        </authorList>
    </citation>
    <scope>NUCLEOTIDE SEQUENCE [LARGE SCALE GENOMIC DNA]</scope>
</reference>
<evidence type="ECO:0000313" key="2">
    <source>
        <dbReference type="Proteomes" id="UP000277928"/>
    </source>
</evidence>
<keyword evidence="2" id="KW-1185">Reference proteome</keyword>
<dbReference type="Proteomes" id="UP000277928">
    <property type="component" value="Unassembled WGS sequence"/>
</dbReference>